<dbReference type="InterPro" id="IPR011322">
    <property type="entry name" value="N-reg_PII-like_a/b"/>
</dbReference>
<reference evidence="2" key="1">
    <citation type="submission" date="2020-07" db="EMBL/GenBank/DDBJ databases">
        <title>Huge and variable diversity of episymbiotic CPR bacteria and DPANN archaea in groundwater ecosystems.</title>
        <authorList>
            <person name="He C.Y."/>
            <person name="Keren R."/>
            <person name="Whittaker M."/>
            <person name="Farag I.F."/>
            <person name="Doudna J."/>
            <person name="Cate J.H.D."/>
            <person name="Banfield J.F."/>
        </authorList>
    </citation>
    <scope>NUCLEOTIDE SEQUENCE</scope>
    <source>
        <strain evidence="2">NC_groundwater_1813_Pr3_B-0.1um_71_17</strain>
    </source>
</reference>
<evidence type="ECO:0000313" key="3">
    <source>
        <dbReference type="Proteomes" id="UP000696931"/>
    </source>
</evidence>
<accession>A0A933W7S0</accession>
<sequence length="98" mass="10688">MNDAVRSEPVIVLETYDPLLPPVVQSLLEAEGIPCFVLNEFTQDLIGGRMLLGGNPILGPIRIEVDAQQAEAARELIAHHISTIETDEPGEEETETPN</sequence>
<dbReference type="Proteomes" id="UP000696931">
    <property type="component" value="Unassembled WGS sequence"/>
</dbReference>
<name>A0A933W7S0_UNCEI</name>
<protein>
    <submittedName>
        <fullName evidence="2">DUF2007 domain-containing protein</fullName>
    </submittedName>
</protein>
<gene>
    <name evidence="2" type="ORF">HZA61_04580</name>
</gene>
<proteinExistence type="predicted"/>
<feature type="domain" description="DUF2007" evidence="1">
    <location>
        <begin position="11"/>
        <end position="78"/>
    </location>
</feature>
<dbReference type="Pfam" id="PF09413">
    <property type="entry name" value="DUF2007"/>
    <property type="match status" value="1"/>
</dbReference>
<dbReference type="EMBL" id="JACRIW010000033">
    <property type="protein sequence ID" value="MBI5168747.1"/>
    <property type="molecule type" value="Genomic_DNA"/>
</dbReference>
<organism evidence="2 3">
    <name type="scientific">Eiseniibacteriota bacterium</name>
    <dbReference type="NCBI Taxonomy" id="2212470"/>
    <lineage>
        <taxon>Bacteria</taxon>
        <taxon>Candidatus Eiseniibacteriota</taxon>
    </lineage>
</organism>
<dbReference type="AlphaFoldDB" id="A0A933W7S0"/>
<evidence type="ECO:0000259" key="1">
    <source>
        <dbReference type="Pfam" id="PF09413"/>
    </source>
</evidence>
<dbReference type="Gene3D" id="3.30.70.790">
    <property type="entry name" value="UreE, C-terminal domain"/>
    <property type="match status" value="1"/>
</dbReference>
<dbReference type="SUPFAM" id="SSF54913">
    <property type="entry name" value="GlnB-like"/>
    <property type="match status" value="1"/>
</dbReference>
<evidence type="ECO:0000313" key="2">
    <source>
        <dbReference type="EMBL" id="MBI5168747.1"/>
    </source>
</evidence>
<comment type="caution">
    <text evidence="2">The sequence shown here is derived from an EMBL/GenBank/DDBJ whole genome shotgun (WGS) entry which is preliminary data.</text>
</comment>
<dbReference type="InterPro" id="IPR018551">
    <property type="entry name" value="DUF2007"/>
</dbReference>